<feature type="transmembrane region" description="Helical" evidence="1">
    <location>
        <begin position="6"/>
        <end position="27"/>
    </location>
</feature>
<keyword evidence="1" id="KW-1133">Transmembrane helix</keyword>
<accession>A0A6J4V5F8</accession>
<name>A0A6J4V5F8_9BACT</name>
<evidence type="ECO:0000313" key="2">
    <source>
        <dbReference type="EMBL" id="CAA9565220.1"/>
    </source>
</evidence>
<sequence length="92" mass="10069">MSDANAGILFVFGIAALIAVIIVALIWQIFRTAQTKTATEATFAQEEAYRTLAEQAIAAQRTIAEEQRTIAAEMAELRTRVAAMEKLLREVG</sequence>
<dbReference type="AlphaFoldDB" id="A0A6J4V5F8"/>
<protein>
    <submittedName>
        <fullName evidence="2">Uncharacterized protein</fullName>
    </submittedName>
</protein>
<dbReference type="EMBL" id="CADCWL010000101">
    <property type="protein sequence ID" value="CAA9565220.1"/>
    <property type="molecule type" value="Genomic_DNA"/>
</dbReference>
<keyword evidence="1" id="KW-0812">Transmembrane</keyword>
<organism evidence="2">
    <name type="scientific">uncultured Thermomicrobiales bacterium</name>
    <dbReference type="NCBI Taxonomy" id="1645740"/>
    <lineage>
        <taxon>Bacteria</taxon>
        <taxon>Pseudomonadati</taxon>
        <taxon>Thermomicrobiota</taxon>
        <taxon>Thermomicrobia</taxon>
        <taxon>Thermomicrobiales</taxon>
        <taxon>environmental samples</taxon>
    </lineage>
</organism>
<proteinExistence type="predicted"/>
<evidence type="ECO:0000256" key="1">
    <source>
        <dbReference type="SAM" id="Phobius"/>
    </source>
</evidence>
<reference evidence="2" key="1">
    <citation type="submission" date="2020-02" db="EMBL/GenBank/DDBJ databases">
        <authorList>
            <person name="Meier V. D."/>
        </authorList>
    </citation>
    <scope>NUCLEOTIDE SEQUENCE</scope>
    <source>
        <strain evidence="2">AVDCRST_MAG19</strain>
    </source>
</reference>
<keyword evidence="1" id="KW-0472">Membrane</keyword>
<gene>
    <name evidence="2" type="ORF">AVDCRST_MAG19-2185</name>
</gene>